<dbReference type="PROSITE" id="PS50066">
    <property type="entry name" value="MADS_BOX_2"/>
    <property type="match status" value="1"/>
</dbReference>
<dbReference type="GO" id="GO:0000977">
    <property type="term" value="F:RNA polymerase II transcription regulatory region sequence-specific DNA binding"/>
    <property type="evidence" value="ECO:0007669"/>
    <property type="project" value="InterPro"/>
</dbReference>
<dbReference type="PANTHER" id="PTHR48019">
    <property type="entry name" value="SERUM RESPONSE FACTOR HOMOLOG"/>
    <property type="match status" value="1"/>
</dbReference>
<evidence type="ECO:0000313" key="10">
    <source>
        <dbReference type="Proteomes" id="UP000325315"/>
    </source>
</evidence>
<dbReference type="InterPro" id="IPR050142">
    <property type="entry name" value="MADS-box/MEF2_TF"/>
</dbReference>
<evidence type="ECO:0000256" key="4">
    <source>
        <dbReference type="ARBA" id="ARBA00023163"/>
    </source>
</evidence>
<sequence length="205" mass="23717">MGRGKIAIRRIDNSASRQVTFSKRRKGLIKKAKELAILCDAEVGLVIFSSSGKLYEFASTRIIAGVLQRRRFWQREAAILKQQLQNLQDNHRQLMGEQLYGLRVEDLQNIENQLEMSLKGVRMKKERILTNEIEELNRRGNLIHQENVELFKKVNLIRKENMELHKVYGTRDENGNAVSSYVFDSGEGSNVPIHLQLSQPERDKD</sequence>
<keyword evidence="6" id="KW-0175">Coiled coil</keyword>
<feature type="domain" description="MADS-box" evidence="7">
    <location>
        <begin position="1"/>
        <end position="61"/>
    </location>
</feature>
<dbReference type="SMART" id="SM00432">
    <property type="entry name" value="MADS"/>
    <property type="match status" value="1"/>
</dbReference>
<dbReference type="Proteomes" id="UP000325315">
    <property type="component" value="Unassembled WGS sequence"/>
</dbReference>
<dbReference type="InterPro" id="IPR002100">
    <property type="entry name" value="TF_MADSbox"/>
</dbReference>
<feature type="coiled-coil region" evidence="6">
    <location>
        <begin position="70"/>
        <end position="97"/>
    </location>
</feature>
<name>A0A5B6W5K6_9ROSI</name>
<keyword evidence="5" id="KW-0539">Nucleus</keyword>
<evidence type="ECO:0000256" key="6">
    <source>
        <dbReference type="SAM" id="Coils"/>
    </source>
</evidence>
<dbReference type="SUPFAM" id="SSF55455">
    <property type="entry name" value="SRF-like"/>
    <property type="match status" value="1"/>
</dbReference>
<feature type="domain" description="K-box" evidence="8">
    <location>
        <begin position="70"/>
        <end position="160"/>
    </location>
</feature>
<dbReference type="GO" id="GO:0005634">
    <property type="term" value="C:nucleus"/>
    <property type="evidence" value="ECO:0007669"/>
    <property type="project" value="UniProtKB-SubCell"/>
</dbReference>
<dbReference type="CDD" id="cd00265">
    <property type="entry name" value="MADS_MEF2_like"/>
    <property type="match status" value="1"/>
</dbReference>
<dbReference type="Pfam" id="PF01486">
    <property type="entry name" value="K-box"/>
    <property type="match status" value="1"/>
</dbReference>
<comment type="subcellular location">
    <subcellularLocation>
        <location evidence="1">Nucleus</location>
    </subcellularLocation>
</comment>
<evidence type="ECO:0000256" key="5">
    <source>
        <dbReference type="ARBA" id="ARBA00023242"/>
    </source>
</evidence>
<comment type="caution">
    <text evidence="9">The sequence shown here is derived from an EMBL/GenBank/DDBJ whole genome shotgun (WGS) entry which is preliminary data.</text>
</comment>
<dbReference type="InterPro" id="IPR036879">
    <property type="entry name" value="TF_MADSbox_sf"/>
</dbReference>
<dbReference type="OrthoDB" id="1898716at2759"/>
<organism evidence="9 10">
    <name type="scientific">Gossypium australe</name>
    <dbReference type="NCBI Taxonomy" id="47621"/>
    <lineage>
        <taxon>Eukaryota</taxon>
        <taxon>Viridiplantae</taxon>
        <taxon>Streptophyta</taxon>
        <taxon>Embryophyta</taxon>
        <taxon>Tracheophyta</taxon>
        <taxon>Spermatophyta</taxon>
        <taxon>Magnoliopsida</taxon>
        <taxon>eudicotyledons</taxon>
        <taxon>Gunneridae</taxon>
        <taxon>Pentapetalae</taxon>
        <taxon>rosids</taxon>
        <taxon>malvids</taxon>
        <taxon>Malvales</taxon>
        <taxon>Malvaceae</taxon>
        <taxon>Malvoideae</taxon>
        <taxon>Gossypium</taxon>
    </lineage>
</organism>
<dbReference type="GO" id="GO:0003700">
    <property type="term" value="F:DNA-binding transcription factor activity"/>
    <property type="evidence" value="ECO:0007669"/>
    <property type="project" value="InterPro"/>
</dbReference>
<dbReference type="PROSITE" id="PS51297">
    <property type="entry name" value="K_BOX"/>
    <property type="match status" value="1"/>
</dbReference>
<protein>
    <submittedName>
        <fullName evidence="9">MADS-box transcription factor 23 isoform X1</fullName>
    </submittedName>
</protein>
<dbReference type="PROSITE" id="PS00350">
    <property type="entry name" value="MADS_BOX_1"/>
    <property type="match status" value="1"/>
</dbReference>
<evidence type="ECO:0000259" key="7">
    <source>
        <dbReference type="PROSITE" id="PS50066"/>
    </source>
</evidence>
<evidence type="ECO:0000313" key="9">
    <source>
        <dbReference type="EMBL" id="KAA3476202.1"/>
    </source>
</evidence>
<keyword evidence="2" id="KW-0805">Transcription regulation</keyword>
<dbReference type="EMBL" id="SMMG02000005">
    <property type="protein sequence ID" value="KAA3476202.1"/>
    <property type="molecule type" value="Genomic_DNA"/>
</dbReference>
<keyword evidence="10" id="KW-1185">Reference proteome</keyword>
<evidence type="ECO:0000256" key="1">
    <source>
        <dbReference type="ARBA" id="ARBA00004123"/>
    </source>
</evidence>
<evidence type="ECO:0000256" key="2">
    <source>
        <dbReference type="ARBA" id="ARBA00023015"/>
    </source>
</evidence>
<keyword evidence="4" id="KW-0804">Transcription</keyword>
<dbReference type="InterPro" id="IPR033896">
    <property type="entry name" value="MEF2-like_N"/>
</dbReference>
<dbReference type="Pfam" id="PF00319">
    <property type="entry name" value="SRF-TF"/>
    <property type="match status" value="1"/>
</dbReference>
<proteinExistence type="predicted"/>
<dbReference type="PRINTS" id="PR00404">
    <property type="entry name" value="MADSDOMAIN"/>
</dbReference>
<dbReference type="AlphaFoldDB" id="A0A5B6W5K6"/>
<keyword evidence="3" id="KW-0238">DNA-binding</keyword>
<gene>
    <name evidence="9" type="ORF">EPI10_026299</name>
</gene>
<evidence type="ECO:0000259" key="8">
    <source>
        <dbReference type="PROSITE" id="PS51297"/>
    </source>
</evidence>
<dbReference type="InterPro" id="IPR002487">
    <property type="entry name" value="TF_Kbox"/>
</dbReference>
<reference evidence="10" key="1">
    <citation type="journal article" date="2019" name="Plant Biotechnol. J.">
        <title>Genome sequencing of the Australian wild diploid species Gossypium australe highlights disease resistance and delayed gland morphogenesis.</title>
        <authorList>
            <person name="Cai Y."/>
            <person name="Cai X."/>
            <person name="Wang Q."/>
            <person name="Wang P."/>
            <person name="Zhang Y."/>
            <person name="Cai C."/>
            <person name="Xu Y."/>
            <person name="Wang K."/>
            <person name="Zhou Z."/>
            <person name="Wang C."/>
            <person name="Geng S."/>
            <person name="Li B."/>
            <person name="Dong Q."/>
            <person name="Hou Y."/>
            <person name="Wang H."/>
            <person name="Ai P."/>
            <person name="Liu Z."/>
            <person name="Yi F."/>
            <person name="Sun M."/>
            <person name="An G."/>
            <person name="Cheng J."/>
            <person name="Zhang Y."/>
            <person name="Shi Q."/>
            <person name="Xie Y."/>
            <person name="Shi X."/>
            <person name="Chang Y."/>
            <person name="Huang F."/>
            <person name="Chen Y."/>
            <person name="Hong S."/>
            <person name="Mi L."/>
            <person name="Sun Q."/>
            <person name="Zhang L."/>
            <person name="Zhou B."/>
            <person name="Peng R."/>
            <person name="Zhang X."/>
            <person name="Liu F."/>
        </authorList>
    </citation>
    <scope>NUCLEOTIDE SEQUENCE [LARGE SCALE GENOMIC DNA]</scope>
    <source>
        <strain evidence="10">cv. PA1801</strain>
    </source>
</reference>
<dbReference type="Gene3D" id="3.40.1810.10">
    <property type="entry name" value="Transcription factor, MADS-box"/>
    <property type="match status" value="1"/>
</dbReference>
<dbReference type="GO" id="GO:0046983">
    <property type="term" value="F:protein dimerization activity"/>
    <property type="evidence" value="ECO:0007669"/>
    <property type="project" value="InterPro"/>
</dbReference>
<evidence type="ECO:0000256" key="3">
    <source>
        <dbReference type="ARBA" id="ARBA00023125"/>
    </source>
</evidence>
<dbReference type="GO" id="GO:0045944">
    <property type="term" value="P:positive regulation of transcription by RNA polymerase II"/>
    <property type="evidence" value="ECO:0007669"/>
    <property type="project" value="InterPro"/>
</dbReference>
<accession>A0A5B6W5K6</accession>